<dbReference type="Proteomes" id="UP000030655">
    <property type="component" value="Unassembled WGS sequence"/>
</dbReference>
<keyword evidence="2" id="KW-0732">Signal</keyword>
<organism evidence="3 4">
    <name type="scientific">Anncaliia algerae PRA339</name>
    <dbReference type="NCBI Taxonomy" id="1288291"/>
    <lineage>
        <taxon>Eukaryota</taxon>
        <taxon>Fungi</taxon>
        <taxon>Fungi incertae sedis</taxon>
        <taxon>Microsporidia</taxon>
        <taxon>Tubulinosematoidea</taxon>
        <taxon>Tubulinosematidae</taxon>
        <taxon>Anncaliia</taxon>
    </lineage>
</organism>
<proteinExistence type="predicted"/>
<feature type="compositionally biased region" description="Basic and acidic residues" evidence="1">
    <location>
        <begin position="313"/>
        <end position="322"/>
    </location>
</feature>
<dbReference type="EMBL" id="KK365191">
    <property type="protein sequence ID" value="KCZ80276.1"/>
    <property type="molecule type" value="Genomic_DNA"/>
</dbReference>
<evidence type="ECO:0000313" key="3">
    <source>
        <dbReference type="EMBL" id="KCZ80276.1"/>
    </source>
</evidence>
<dbReference type="VEuPathDB" id="MicrosporidiaDB:H312_02334"/>
<feature type="chain" id="PRO_5001571808" evidence="2">
    <location>
        <begin position="17"/>
        <end position="583"/>
    </location>
</feature>
<evidence type="ECO:0000313" key="4">
    <source>
        <dbReference type="Proteomes" id="UP000030655"/>
    </source>
</evidence>
<feature type="region of interest" description="Disordered" evidence="1">
    <location>
        <begin position="296"/>
        <end position="330"/>
    </location>
</feature>
<protein>
    <submittedName>
        <fullName evidence="3">Uncharacterized protein</fullName>
    </submittedName>
</protein>
<dbReference type="AlphaFoldDB" id="A0A059EZW6"/>
<name>A0A059EZW6_9MICR</name>
<gene>
    <name evidence="3" type="ORF">H312_02334</name>
</gene>
<evidence type="ECO:0000256" key="1">
    <source>
        <dbReference type="SAM" id="MobiDB-lite"/>
    </source>
</evidence>
<keyword evidence="4" id="KW-1185">Reference proteome</keyword>
<dbReference type="OrthoDB" id="10333597at2759"/>
<dbReference type="HOGENOM" id="CLU_033442_0_0_1"/>
<sequence length="583" mass="68006">MKKLLYLYILMVLASSGKKKLFSHDFSKKEKKQPISLKKIEMQSIPEEEEEKILQETHKQFSLSLDDLFYDNIENNERKADFEITQNDNIEPFEEVYEVTDNESSSKFEQDKDLEIIDPKSKNHKVIDEVVVESTLCADTDLKNILAEENSDKPTSISDRPYEEEPMDIFYYIPPRFAYEKTLESDNRAKCYSEINEHEIPSDIEGNNSTIHIPQEKEIGDISLNNISEEERRNEYLQQNNDEMNVSKENDHEVIIDDLSSLKLKFLIQMLKDMIDEEIEKTINVFKNIFPLNNEDNDILNENYDPNADENEKEISQDETSKNTHSSNAPVERVDQITELSHSHPLNIGEDCTNIRENDQQIENAINLQKYQSDDDLESFKLQSIKEKKYLLNFNEDDLLEIAFHNYNSNNLKETNDVEKGSESIMDEPSLDFNTNNNEKGFNYNPDKGNNIGSNEYLDTSVKNTEIFTDTTTNQNESTNNPCFKLTILNELSDENAQSSTRKRKYPFKKSNDPEIITEIKSCIKSESFEKVNNINEVEGIPEMKNDQGLLKKIMDSWPINILLYPIRKFYSTLLILHDWMFH</sequence>
<feature type="signal peptide" evidence="2">
    <location>
        <begin position="1"/>
        <end position="16"/>
    </location>
</feature>
<accession>A0A059EZW6</accession>
<evidence type="ECO:0000256" key="2">
    <source>
        <dbReference type="SAM" id="SignalP"/>
    </source>
</evidence>
<reference evidence="3 4" key="2">
    <citation type="submission" date="2014-03" db="EMBL/GenBank/DDBJ databases">
        <title>The Genome Sequence of Anncaliia algerae insect isolate PRA339.</title>
        <authorList>
            <consortium name="The Broad Institute Genome Sequencing Platform"/>
            <consortium name="The Broad Institute Genome Sequencing Center for Infectious Disease"/>
            <person name="Cuomo C."/>
            <person name="Becnel J."/>
            <person name="Sanscrainte N."/>
            <person name="Walker B."/>
            <person name="Young S.K."/>
            <person name="Zeng Q."/>
            <person name="Gargeya S."/>
            <person name="Fitzgerald M."/>
            <person name="Haas B."/>
            <person name="Abouelleil A."/>
            <person name="Alvarado L."/>
            <person name="Arachchi H.M."/>
            <person name="Berlin A.M."/>
            <person name="Chapman S.B."/>
            <person name="Dewar J."/>
            <person name="Goldberg J."/>
            <person name="Griggs A."/>
            <person name="Gujja S."/>
            <person name="Hansen M."/>
            <person name="Howarth C."/>
            <person name="Imamovic A."/>
            <person name="Larimer J."/>
            <person name="McCowan C."/>
            <person name="Murphy C."/>
            <person name="Neiman D."/>
            <person name="Pearson M."/>
            <person name="Priest M."/>
            <person name="Roberts A."/>
            <person name="Saif S."/>
            <person name="Shea T."/>
            <person name="Sisk P."/>
            <person name="Sykes S."/>
            <person name="Wortman J."/>
            <person name="Nusbaum C."/>
            <person name="Birren B."/>
        </authorList>
    </citation>
    <scope>NUCLEOTIDE SEQUENCE [LARGE SCALE GENOMIC DNA]</scope>
    <source>
        <strain evidence="3 4">PRA339</strain>
    </source>
</reference>
<reference evidence="4" key="1">
    <citation type="submission" date="2013-02" db="EMBL/GenBank/DDBJ databases">
        <authorList>
            <consortium name="The Broad Institute Genome Sequencing Platform"/>
            <person name="Cuomo C."/>
            <person name="Becnel J."/>
            <person name="Sanscrainte N."/>
            <person name="Walker B."/>
            <person name="Young S.K."/>
            <person name="Zeng Q."/>
            <person name="Gargeya S."/>
            <person name="Fitzgerald M."/>
            <person name="Haas B."/>
            <person name="Abouelleil A."/>
            <person name="Alvarado L."/>
            <person name="Arachchi H.M."/>
            <person name="Berlin A.M."/>
            <person name="Chapman S.B."/>
            <person name="Dewar J."/>
            <person name="Goldberg J."/>
            <person name="Griggs A."/>
            <person name="Gujja S."/>
            <person name="Hansen M."/>
            <person name="Howarth C."/>
            <person name="Imamovic A."/>
            <person name="Larimer J."/>
            <person name="McCowan C."/>
            <person name="Murphy C."/>
            <person name="Neiman D."/>
            <person name="Pearson M."/>
            <person name="Priest M."/>
            <person name="Roberts A."/>
            <person name="Saif S."/>
            <person name="Shea T."/>
            <person name="Sisk P."/>
            <person name="Sykes S."/>
            <person name="Wortman J."/>
            <person name="Nusbaum C."/>
            <person name="Birren B."/>
        </authorList>
    </citation>
    <scope>NUCLEOTIDE SEQUENCE [LARGE SCALE GENOMIC DNA]</scope>
    <source>
        <strain evidence="4">PRA339</strain>
    </source>
</reference>